<dbReference type="GO" id="GO:0005125">
    <property type="term" value="F:cytokine activity"/>
    <property type="evidence" value="ECO:0007669"/>
    <property type="project" value="UniProtKB-KW"/>
</dbReference>
<keyword evidence="4" id="KW-0472">Membrane</keyword>
<evidence type="ECO:0000256" key="1">
    <source>
        <dbReference type="ARBA" id="ARBA00004370"/>
    </source>
</evidence>
<proteinExistence type="inferred from homology"/>
<reference evidence="7 8" key="1">
    <citation type="submission" date="2024-04" db="EMBL/GenBank/DDBJ databases">
        <authorList>
            <consortium name="Genoscope - CEA"/>
            <person name="William W."/>
        </authorList>
    </citation>
    <scope>NUCLEOTIDE SEQUENCE [LARGE SCALE GENOMIC DNA]</scope>
</reference>
<evidence type="ECO:0000256" key="2">
    <source>
        <dbReference type="ARBA" id="ARBA00008670"/>
    </source>
</evidence>
<dbReference type="InterPro" id="IPR006052">
    <property type="entry name" value="TNF_dom"/>
</dbReference>
<comment type="similarity">
    <text evidence="2">Belongs to the tumor necrosis factor family.</text>
</comment>
<dbReference type="EMBL" id="CAXITT010000060">
    <property type="protein sequence ID" value="CAL1530016.1"/>
    <property type="molecule type" value="Genomic_DNA"/>
</dbReference>
<organism evidence="7 8">
    <name type="scientific">Lymnaea stagnalis</name>
    <name type="common">Great pond snail</name>
    <name type="synonym">Helix stagnalis</name>
    <dbReference type="NCBI Taxonomy" id="6523"/>
    <lineage>
        <taxon>Eukaryota</taxon>
        <taxon>Metazoa</taxon>
        <taxon>Spiralia</taxon>
        <taxon>Lophotrochozoa</taxon>
        <taxon>Mollusca</taxon>
        <taxon>Gastropoda</taxon>
        <taxon>Heterobranchia</taxon>
        <taxon>Euthyneura</taxon>
        <taxon>Panpulmonata</taxon>
        <taxon>Hygrophila</taxon>
        <taxon>Lymnaeoidea</taxon>
        <taxon>Lymnaeidae</taxon>
        <taxon>Lymnaea</taxon>
    </lineage>
</organism>
<dbReference type="PROSITE" id="PS50049">
    <property type="entry name" value="THD_2"/>
    <property type="match status" value="1"/>
</dbReference>
<evidence type="ECO:0000259" key="6">
    <source>
        <dbReference type="PROSITE" id="PS50049"/>
    </source>
</evidence>
<dbReference type="AlphaFoldDB" id="A0AAV2HB61"/>
<evidence type="ECO:0000313" key="7">
    <source>
        <dbReference type="EMBL" id="CAL1530016.1"/>
    </source>
</evidence>
<feature type="domain" description="THD" evidence="6">
    <location>
        <begin position="101"/>
        <end position="245"/>
    </location>
</feature>
<accession>A0AAV2HB61</accession>
<dbReference type="PANTHER" id="PTHR11471">
    <property type="entry name" value="TUMOR NECROSIS FACTOR FAMILY MEMBER"/>
    <property type="match status" value="1"/>
</dbReference>
<dbReference type="Pfam" id="PF00229">
    <property type="entry name" value="TNF"/>
    <property type="match status" value="1"/>
</dbReference>
<dbReference type="PANTHER" id="PTHR11471:SF13">
    <property type="entry name" value="TNF FAMILY PROFILE DOMAIN-CONTAINING PROTEIN"/>
    <property type="match status" value="1"/>
</dbReference>
<sequence>MRAIETKQDFQRKPKVMQYSRFCFKCALLGDYPDHHPKTNPLLEMLNNLTRHKIDDHNSECCVENDEQFKSLVAFLSASLIIKQESSPEKSSSNNLRTTPVSAHKQLEPAKNLTDKWTTDFPLMLNTSYHDLSYEHVRGVDVTDEGFIVKFSGLYFVYASIQFNCTLDVNVFNKTLYHYLDMTKKPTRSIHLLRSVHTICQGCMQSQDFAGIFYIESGAKIHMSVSAHGVVNYPAKSMYMGLAMLTNQRPLNHNRLKNKQKNSARSNPTVTTMTRMKFSSSLLHTK</sequence>
<keyword evidence="3" id="KW-0202">Cytokine</keyword>
<evidence type="ECO:0000256" key="3">
    <source>
        <dbReference type="ARBA" id="ARBA00022514"/>
    </source>
</evidence>
<dbReference type="InterPro" id="IPR008983">
    <property type="entry name" value="Tumour_necrosis_fac-like_dom"/>
</dbReference>
<dbReference type="GO" id="GO:0005615">
    <property type="term" value="C:extracellular space"/>
    <property type="evidence" value="ECO:0007669"/>
    <property type="project" value="UniProtKB-KW"/>
</dbReference>
<protein>
    <recommendedName>
        <fullName evidence="6">THD domain-containing protein</fullName>
    </recommendedName>
</protein>
<dbReference type="GO" id="GO:0006955">
    <property type="term" value="P:immune response"/>
    <property type="evidence" value="ECO:0007669"/>
    <property type="project" value="InterPro"/>
</dbReference>
<evidence type="ECO:0000256" key="4">
    <source>
        <dbReference type="ARBA" id="ARBA00023136"/>
    </source>
</evidence>
<evidence type="ECO:0000256" key="5">
    <source>
        <dbReference type="SAM" id="MobiDB-lite"/>
    </source>
</evidence>
<evidence type="ECO:0000313" key="8">
    <source>
        <dbReference type="Proteomes" id="UP001497497"/>
    </source>
</evidence>
<dbReference type="GO" id="GO:0005164">
    <property type="term" value="F:tumor necrosis factor receptor binding"/>
    <property type="evidence" value="ECO:0007669"/>
    <property type="project" value="InterPro"/>
</dbReference>
<keyword evidence="8" id="KW-1185">Reference proteome</keyword>
<feature type="compositionally biased region" description="Polar residues" evidence="5">
    <location>
        <begin position="89"/>
        <end position="101"/>
    </location>
</feature>
<comment type="subcellular location">
    <subcellularLocation>
        <location evidence="1">Membrane</location>
    </subcellularLocation>
</comment>
<dbReference type="GO" id="GO:0016020">
    <property type="term" value="C:membrane"/>
    <property type="evidence" value="ECO:0007669"/>
    <property type="project" value="UniProtKB-SubCell"/>
</dbReference>
<name>A0AAV2HB61_LYMST</name>
<gene>
    <name evidence="7" type="ORF">GSLYS_00004149001</name>
</gene>
<feature type="region of interest" description="Disordered" evidence="5">
    <location>
        <begin position="86"/>
        <end position="105"/>
    </location>
</feature>
<dbReference type="SUPFAM" id="SSF49842">
    <property type="entry name" value="TNF-like"/>
    <property type="match status" value="1"/>
</dbReference>
<dbReference type="Proteomes" id="UP001497497">
    <property type="component" value="Unassembled WGS sequence"/>
</dbReference>
<comment type="caution">
    <text evidence="7">The sequence shown here is derived from an EMBL/GenBank/DDBJ whole genome shotgun (WGS) entry which is preliminary data.</text>
</comment>
<dbReference type="Gene3D" id="2.60.120.40">
    <property type="match status" value="1"/>
</dbReference>